<dbReference type="EMBL" id="NJBN01000003">
    <property type="protein sequence ID" value="TKJ41269.1"/>
    <property type="molecule type" value="Genomic_DNA"/>
</dbReference>
<sequence length="413" mass="48372">MKKIATAIIFIILLASTVQAQPEFYSDDYIGLPEFRALFTRLPSSVPDSVKLEVHVRIVYDDLQFVKEKEEYRASYGLDVIIRDRDERLMGLKHLDREIIAINYSQTNSRQHGDQTKTTLRIPPGRFDIKIILNDRESKKNRILEHEVDFTGEEWNHPIQLGDLVLVDSSGVAQLAGGVSHGQPIRVAHRIYCENKEGLSILYQLMDEHDHLVQAGKITLQGEGPYFAETLELPSDSLDDQFYRFFLAAKFDDNTITRSYPITFHITNLPDFIRDISLAIEQLKYVASDDEYDYFKKAPPSKREELFKEFWRKKDPTPGTLANEKMDEYYRRIRYANNSFSGFKDGWKSDMGKIYVIFGAPTDVKRYPFSINVKPYEIWYYYDIHREFIFVDEEGFGQYRLKTPIWEDYVPRD</sequence>
<keyword evidence="1" id="KW-0732">Signal</keyword>
<comment type="caution">
    <text evidence="3">The sequence shown here is derived from an EMBL/GenBank/DDBJ whole genome shotgun (WGS) entry which is preliminary data.</text>
</comment>
<proteinExistence type="predicted"/>
<evidence type="ECO:0000256" key="1">
    <source>
        <dbReference type="SAM" id="SignalP"/>
    </source>
</evidence>
<dbReference type="Pfam" id="PF20094">
    <property type="entry name" value="GWxTD_dom"/>
    <property type="match status" value="1"/>
</dbReference>
<organism evidence="3 4">
    <name type="scientific">candidate division LCP-89 bacterium B3_LCP</name>
    <dbReference type="NCBI Taxonomy" id="2012998"/>
    <lineage>
        <taxon>Bacteria</taxon>
        <taxon>Pseudomonadati</taxon>
        <taxon>Bacteria division LCP-89</taxon>
    </lineage>
</organism>
<dbReference type="InterPro" id="IPR030959">
    <property type="entry name" value="GWxTD_dom"/>
</dbReference>
<evidence type="ECO:0000259" key="2">
    <source>
        <dbReference type="Pfam" id="PF20094"/>
    </source>
</evidence>
<evidence type="ECO:0000313" key="4">
    <source>
        <dbReference type="Proteomes" id="UP000319619"/>
    </source>
</evidence>
<dbReference type="AlphaFoldDB" id="A0A532V2A5"/>
<dbReference type="Proteomes" id="UP000319619">
    <property type="component" value="Unassembled WGS sequence"/>
</dbReference>
<protein>
    <recommendedName>
        <fullName evidence="2">GWxTD domain-containing protein</fullName>
    </recommendedName>
</protein>
<name>A0A532V2A5_UNCL8</name>
<feature type="domain" description="GWxTD" evidence="2">
    <location>
        <begin position="260"/>
        <end position="384"/>
    </location>
</feature>
<evidence type="ECO:0000313" key="3">
    <source>
        <dbReference type="EMBL" id="TKJ41269.1"/>
    </source>
</evidence>
<feature type="signal peptide" evidence="1">
    <location>
        <begin position="1"/>
        <end position="20"/>
    </location>
</feature>
<accession>A0A532V2A5</accession>
<gene>
    <name evidence="3" type="ORF">CEE37_06270</name>
</gene>
<reference evidence="3 4" key="1">
    <citation type="submission" date="2017-06" db="EMBL/GenBank/DDBJ databases">
        <title>Novel microbial phyla capable of carbon fixation and sulfur reduction in deep-sea sediments.</title>
        <authorList>
            <person name="Huang J."/>
            <person name="Baker B."/>
            <person name="Wang Y."/>
        </authorList>
    </citation>
    <scope>NUCLEOTIDE SEQUENCE [LARGE SCALE GENOMIC DNA]</scope>
    <source>
        <strain evidence="3">B3_LCP</strain>
    </source>
</reference>
<feature type="chain" id="PRO_5022209592" description="GWxTD domain-containing protein" evidence="1">
    <location>
        <begin position="21"/>
        <end position="413"/>
    </location>
</feature>
<dbReference type="NCBIfam" id="TIGR04514">
    <property type="entry name" value="GWxTD_dom"/>
    <property type="match status" value="1"/>
</dbReference>